<dbReference type="EMBL" id="LQIR01000034">
    <property type="protein sequence ID" value="KUI12445.1"/>
    <property type="molecule type" value="Genomic_DNA"/>
</dbReference>
<evidence type="ECO:0000313" key="3">
    <source>
        <dbReference type="Proteomes" id="UP000053707"/>
    </source>
</evidence>
<reference evidence="2 3" key="1">
    <citation type="submission" date="2016-01" db="EMBL/GenBank/DDBJ databases">
        <authorList>
            <consortium name="TB Trials Study Group"/>
            <person name="Sutton G."/>
            <person name="Brinkac L."/>
            <person name="Sanka R."/>
            <person name="Adams M."/>
            <person name="Lau E.L."/>
            <person name="Macaden R."/>
            <person name="Grewal H.M.S."/>
        </authorList>
    </citation>
    <scope>NUCLEOTIDE SEQUENCE [LARGE SCALE GENOMIC DNA]</scope>
    <source>
        <strain evidence="2 3">IS-1744</strain>
    </source>
</reference>
<dbReference type="AlphaFoldDB" id="A0A101A3M1"/>
<proteinExistence type="predicted"/>
<evidence type="ECO:0000256" key="1">
    <source>
        <dbReference type="SAM" id="SignalP"/>
    </source>
</evidence>
<dbReference type="Proteomes" id="UP000053707">
    <property type="component" value="Unassembled WGS sequence"/>
</dbReference>
<dbReference type="InterPro" id="IPR006311">
    <property type="entry name" value="TAT_signal"/>
</dbReference>
<accession>A0A101A3M1</accession>
<sequence>MTPAGHLPTISRRAALGAFGLSAAAMATAPQAAGQLDQGYEAMLMKCIDPRFTTETWKYMSGRGWQNNYSQFAFAGGPVGAVAPAFAGWHETFWENLAISVDLHWLTRLIGMAHRDCGAAAVAYGDRVLTDKVYETEMLSGALRAFRDEAGRRQPALVVELGIMDLNGVVEVVT</sequence>
<keyword evidence="3" id="KW-1185">Reference proteome</keyword>
<gene>
    <name evidence="2" type="ORF">AU192_20570</name>
</gene>
<feature type="chain" id="PRO_5039144315" description="Secreted protein" evidence="1">
    <location>
        <begin position="28"/>
        <end position="174"/>
    </location>
</feature>
<name>A0A101A3M1_9MYCO</name>
<comment type="caution">
    <text evidence="2">The sequence shown here is derived from an EMBL/GenBank/DDBJ whole genome shotgun (WGS) entry which is preliminary data.</text>
</comment>
<feature type="signal peptide" evidence="1">
    <location>
        <begin position="1"/>
        <end position="27"/>
    </location>
</feature>
<evidence type="ECO:0008006" key="4">
    <source>
        <dbReference type="Google" id="ProtNLM"/>
    </source>
</evidence>
<dbReference type="PROSITE" id="PS51318">
    <property type="entry name" value="TAT"/>
    <property type="match status" value="1"/>
</dbReference>
<protein>
    <recommendedName>
        <fullName evidence="4">Secreted protein</fullName>
    </recommendedName>
</protein>
<organism evidence="2 3">
    <name type="scientific">Mycobacterium lehmannii</name>
    <dbReference type="NCBI Taxonomy" id="2048550"/>
    <lineage>
        <taxon>Bacteria</taxon>
        <taxon>Bacillati</taxon>
        <taxon>Actinomycetota</taxon>
        <taxon>Actinomycetes</taxon>
        <taxon>Mycobacteriales</taxon>
        <taxon>Mycobacteriaceae</taxon>
        <taxon>Mycobacterium</taxon>
    </lineage>
</organism>
<keyword evidence="1" id="KW-0732">Signal</keyword>
<evidence type="ECO:0000313" key="2">
    <source>
        <dbReference type="EMBL" id="KUI12445.1"/>
    </source>
</evidence>
<dbReference type="RefSeq" id="WP_064398663.1">
    <property type="nucleotide sequence ID" value="NZ_LQIR01000034.1"/>
</dbReference>